<feature type="compositionally biased region" description="Polar residues" evidence="1">
    <location>
        <begin position="119"/>
        <end position="136"/>
    </location>
</feature>
<protein>
    <submittedName>
        <fullName evidence="2">Uncharacterized protein</fullName>
    </submittedName>
</protein>
<reference evidence="2" key="1">
    <citation type="submission" date="2019-04" db="EMBL/GenBank/DDBJ databases">
        <title>Genome assembly of Zosterops borbonicus 15179.</title>
        <authorList>
            <person name="Leroy T."/>
            <person name="Anselmetti Y."/>
            <person name="Tilak M.-K."/>
            <person name="Nabholz B."/>
        </authorList>
    </citation>
    <scope>NUCLEOTIDE SEQUENCE</scope>
    <source>
        <strain evidence="2">HGM_15179</strain>
        <tissue evidence="2">Muscle</tissue>
    </source>
</reference>
<evidence type="ECO:0000313" key="3">
    <source>
        <dbReference type="Proteomes" id="UP000796761"/>
    </source>
</evidence>
<organism evidence="2 3">
    <name type="scientific">Zosterops borbonicus</name>
    <dbReference type="NCBI Taxonomy" id="364589"/>
    <lineage>
        <taxon>Eukaryota</taxon>
        <taxon>Metazoa</taxon>
        <taxon>Chordata</taxon>
        <taxon>Craniata</taxon>
        <taxon>Vertebrata</taxon>
        <taxon>Euteleostomi</taxon>
        <taxon>Archelosauria</taxon>
        <taxon>Archosauria</taxon>
        <taxon>Dinosauria</taxon>
        <taxon>Saurischia</taxon>
        <taxon>Theropoda</taxon>
        <taxon>Coelurosauria</taxon>
        <taxon>Aves</taxon>
        <taxon>Neognathae</taxon>
        <taxon>Neoaves</taxon>
        <taxon>Telluraves</taxon>
        <taxon>Australaves</taxon>
        <taxon>Passeriformes</taxon>
        <taxon>Sylvioidea</taxon>
        <taxon>Zosteropidae</taxon>
        <taxon>Zosterops</taxon>
    </lineage>
</organism>
<feature type="compositionally biased region" description="Polar residues" evidence="1">
    <location>
        <begin position="274"/>
        <end position="283"/>
    </location>
</feature>
<dbReference type="Gene3D" id="6.10.250.2670">
    <property type="match status" value="1"/>
</dbReference>
<dbReference type="OrthoDB" id="6382204at2759"/>
<gene>
    <name evidence="2" type="ORF">HGM15179_005553</name>
</gene>
<dbReference type="Pfam" id="PF05110">
    <property type="entry name" value="AF-4"/>
    <property type="match status" value="1"/>
</dbReference>
<dbReference type="InterPro" id="IPR007797">
    <property type="entry name" value="AF4/FMR2"/>
</dbReference>
<dbReference type="GO" id="GO:0010468">
    <property type="term" value="P:regulation of gene expression"/>
    <property type="evidence" value="ECO:0007669"/>
    <property type="project" value="InterPro"/>
</dbReference>
<dbReference type="GO" id="GO:0032783">
    <property type="term" value="C:super elongation complex"/>
    <property type="evidence" value="ECO:0007669"/>
    <property type="project" value="TreeGrafter"/>
</dbReference>
<name>A0A8K1LQ08_9PASS</name>
<dbReference type="PANTHER" id="PTHR10528">
    <property type="entry name" value="AF4/FMR2 FAMILY MEMBER"/>
    <property type="match status" value="1"/>
</dbReference>
<feature type="compositionally biased region" description="Basic and acidic residues" evidence="1">
    <location>
        <begin position="304"/>
        <end position="321"/>
    </location>
</feature>
<feature type="compositionally biased region" description="Polar residues" evidence="1">
    <location>
        <begin position="163"/>
        <end position="175"/>
    </location>
</feature>
<evidence type="ECO:0000313" key="2">
    <source>
        <dbReference type="EMBL" id="TRZ21573.1"/>
    </source>
</evidence>
<dbReference type="AlphaFoldDB" id="A0A8K1LQ08"/>
<feature type="region of interest" description="Disordered" evidence="1">
    <location>
        <begin position="334"/>
        <end position="363"/>
    </location>
</feature>
<dbReference type="EMBL" id="SWJQ01000120">
    <property type="protein sequence ID" value="TRZ21573.1"/>
    <property type="molecule type" value="Genomic_DNA"/>
</dbReference>
<feature type="compositionally biased region" description="Basic and acidic residues" evidence="1">
    <location>
        <begin position="354"/>
        <end position="363"/>
    </location>
</feature>
<accession>A0A8K1LQ08</accession>
<sequence>MEPNILEPVAGAWFVMLLARSGGLQELTLLPLCLSGSCNNNRALLRILEQERRRRQAVPEEKYPLSEKTPLFARPYKTHKEDWLSRRIKNLLGDWDSKVLLSRESPLIPVWIPEKPKSQSQASSHRLASRVTNPYQDTERESSAQPRDLTAHPKQNYVGSEEGCSNQRSEGTAPQSKILPEPVKPILYVYVQSIEGILKEMCSPLPPLLSPLQSPPRTETSKRPLQAKREPSTCKTWHLEHLVTQTKRGAVPREGPRETAFRNGREEGEKQEPGISSNSSQQHSKAREPPHKSYGQVAKTSQKICHERAKDSEKSSGKRAEISLKSCIQMAKDFPKSSSQMAKESKKSSGQVIKDLHKNFGIS</sequence>
<dbReference type="PANTHER" id="PTHR10528:SF17">
    <property type="entry name" value="AF4_FMR2 FAMILY MEMBER LILLI"/>
    <property type="match status" value="1"/>
</dbReference>
<feature type="compositionally biased region" description="Basic and acidic residues" evidence="1">
    <location>
        <begin position="254"/>
        <end position="272"/>
    </location>
</feature>
<keyword evidence="3" id="KW-1185">Reference proteome</keyword>
<dbReference type="Proteomes" id="UP000796761">
    <property type="component" value="Unassembled WGS sequence"/>
</dbReference>
<feature type="region of interest" description="Disordered" evidence="1">
    <location>
        <begin position="119"/>
        <end position="177"/>
    </location>
</feature>
<evidence type="ECO:0000256" key="1">
    <source>
        <dbReference type="SAM" id="MobiDB-lite"/>
    </source>
</evidence>
<feature type="region of interest" description="Disordered" evidence="1">
    <location>
        <begin position="208"/>
        <end position="321"/>
    </location>
</feature>
<proteinExistence type="predicted"/>
<feature type="compositionally biased region" description="Basic and acidic residues" evidence="1">
    <location>
        <begin position="219"/>
        <end position="241"/>
    </location>
</feature>
<comment type="caution">
    <text evidence="2">The sequence shown here is derived from an EMBL/GenBank/DDBJ whole genome shotgun (WGS) entry which is preliminary data.</text>
</comment>